<dbReference type="AlphaFoldDB" id="A0A5C4JA59"/>
<evidence type="ECO:0000259" key="2">
    <source>
        <dbReference type="SMART" id="SM00894"/>
    </source>
</evidence>
<name>A0A5C4JA59_9ACTN</name>
<reference evidence="3 4" key="1">
    <citation type="submission" date="2019-05" db="EMBL/GenBank/DDBJ databases">
        <title>Draft genome sequence of Actinomadura sp. 14C53.</title>
        <authorList>
            <person name="Saricaoglu S."/>
            <person name="Isik K."/>
        </authorList>
    </citation>
    <scope>NUCLEOTIDE SEQUENCE [LARGE SCALE GENOMIC DNA]</scope>
    <source>
        <strain evidence="3 4">14C53</strain>
    </source>
</reference>
<dbReference type="OrthoDB" id="5241375at2"/>
<keyword evidence="4" id="KW-1185">Reference proteome</keyword>
<sequence length="216" mass="22628">MPESPRPPPDRAARRYRGLLSVLAALAAVLLVGLVTSSCGSGSGESERVAPRETSAPPSTVPPSTPETPPPRGPSTPEPGAADGVDPRFDTCAQANAHGYGPYVRGWDPEYRWYEDRDHDGVDCEPWLTDLPTWSPDPEQSVPPLPSPPSPSEPPTDVPPPSEPSDGPSDQDTSTEPAPPPSEEPSSPETETPSEPEPPDQGPGEEPSAPGSGDQP</sequence>
<dbReference type="RefSeq" id="WP_138646418.1">
    <property type="nucleotide sequence ID" value="NZ_VCKW01000090.1"/>
</dbReference>
<evidence type="ECO:0000313" key="3">
    <source>
        <dbReference type="EMBL" id="TMQ98949.1"/>
    </source>
</evidence>
<gene>
    <name evidence="3" type="ORF">ETD83_18695</name>
</gene>
<protein>
    <submittedName>
        <fullName evidence="3">Excalibur calcium-binding domain-containing protein</fullName>
    </submittedName>
</protein>
<feature type="region of interest" description="Disordered" evidence="1">
    <location>
        <begin position="37"/>
        <end position="216"/>
    </location>
</feature>
<organism evidence="3 4">
    <name type="scientific">Actinomadura soli</name>
    <dbReference type="NCBI Taxonomy" id="2508997"/>
    <lineage>
        <taxon>Bacteria</taxon>
        <taxon>Bacillati</taxon>
        <taxon>Actinomycetota</taxon>
        <taxon>Actinomycetes</taxon>
        <taxon>Streptosporangiales</taxon>
        <taxon>Thermomonosporaceae</taxon>
        <taxon>Actinomadura</taxon>
    </lineage>
</organism>
<feature type="compositionally biased region" description="Basic and acidic residues" evidence="1">
    <location>
        <begin position="107"/>
        <end position="122"/>
    </location>
</feature>
<dbReference type="EMBL" id="VCKW01000090">
    <property type="protein sequence ID" value="TMQ98949.1"/>
    <property type="molecule type" value="Genomic_DNA"/>
</dbReference>
<feature type="compositionally biased region" description="Low complexity" evidence="1">
    <location>
        <begin position="164"/>
        <end position="176"/>
    </location>
</feature>
<proteinExistence type="predicted"/>
<evidence type="ECO:0000313" key="4">
    <source>
        <dbReference type="Proteomes" id="UP000309174"/>
    </source>
</evidence>
<dbReference type="SMART" id="SM00894">
    <property type="entry name" value="Excalibur"/>
    <property type="match status" value="1"/>
</dbReference>
<dbReference type="PRINTS" id="PR01217">
    <property type="entry name" value="PRICHEXTENSN"/>
</dbReference>
<dbReference type="Pfam" id="PF05901">
    <property type="entry name" value="Excalibur"/>
    <property type="match status" value="1"/>
</dbReference>
<feature type="compositionally biased region" description="Low complexity" evidence="1">
    <location>
        <begin position="202"/>
        <end position="216"/>
    </location>
</feature>
<feature type="compositionally biased region" description="Pro residues" evidence="1">
    <location>
        <begin position="141"/>
        <end position="163"/>
    </location>
</feature>
<comment type="caution">
    <text evidence="3">The sequence shown here is derived from an EMBL/GenBank/DDBJ whole genome shotgun (WGS) entry which is preliminary data.</text>
</comment>
<dbReference type="InterPro" id="IPR008613">
    <property type="entry name" value="Excalibur_Ca-bd_domain"/>
</dbReference>
<dbReference type="Proteomes" id="UP000309174">
    <property type="component" value="Unassembled WGS sequence"/>
</dbReference>
<accession>A0A5C4JA59</accession>
<feature type="domain" description="Excalibur calcium-binding" evidence="2">
    <location>
        <begin position="88"/>
        <end position="125"/>
    </location>
</feature>
<feature type="compositionally biased region" description="Pro residues" evidence="1">
    <location>
        <begin position="59"/>
        <end position="77"/>
    </location>
</feature>
<evidence type="ECO:0000256" key="1">
    <source>
        <dbReference type="SAM" id="MobiDB-lite"/>
    </source>
</evidence>